<comment type="caution">
    <text evidence="2">The sequence shown here is derived from an EMBL/GenBank/DDBJ whole genome shotgun (WGS) entry which is preliminary data.</text>
</comment>
<dbReference type="Gene3D" id="2.60.40.2710">
    <property type="match status" value="3"/>
</dbReference>
<sequence length="606" mass="64808">MKKINFLFSFMMIFALLFAGCSEDDEVSSEALLPSMLKYAETGNAYQGKALETPRPLIQSTSIPIFSIESGSASEGGEYIDGVFEIADSTGVITLPEGNPLIAGFYSLNISVENNAGSKTFENAYSVKILPAKAEGLVYGTGTPVMVRGTGDATEAPTFKGTQPATFALEGDTEFTINSETGAISLPAESLLDAGSYSLSVTVTNEAGTVTFENAVAIQLETTPYNLVYEPNQINGIETEPSQSGIPGVEGTSNEENPIVFSLADNYSGNFSIDESNGRISLMNDHTLAAGTYALDVIAANKHGETLFEGAITFDIIELVELPASNLLYNPDAYTVFEGYGFTSAQPTVEGTTPITYSLADDFGALTIDSETGIITLADGHSLTAGTYSIDVVATNTVDAITFTGAATLEVKAAVIEQVFIDGWEGLSPAAGETRLGNMKQVSLEGTPVQADNNRWEFGWGNWTVQDVDGLSARGANMVPKRSNNDDWLIAEYVDLTNHAMAELYLAGYSRYGTNDNNSLTLVVSTDYMGDVTTATWTEVPFESIHNYTSAQARIVDLSAFDGEVITIALRQTTIPTITDTGEEDYTNCTRTTSIWRFAVNALSLQ</sequence>
<dbReference type="EMBL" id="QPIZ01000005">
    <property type="protein sequence ID" value="RCW37594.1"/>
    <property type="molecule type" value="Genomic_DNA"/>
</dbReference>
<accession>A0A368VD70</accession>
<name>A0A368VD70_9BACT</name>
<protein>
    <submittedName>
        <fullName evidence="2">Uncharacterized protein DUF4958</fullName>
    </submittedName>
</protein>
<organism evidence="2 3">
    <name type="scientific">Marinilabilia salmonicolor</name>
    <dbReference type="NCBI Taxonomy" id="989"/>
    <lineage>
        <taxon>Bacteria</taxon>
        <taxon>Pseudomonadati</taxon>
        <taxon>Bacteroidota</taxon>
        <taxon>Bacteroidia</taxon>
        <taxon>Marinilabiliales</taxon>
        <taxon>Marinilabiliaceae</taxon>
        <taxon>Marinilabilia</taxon>
    </lineage>
</organism>
<reference evidence="2 3" key="1">
    <citation type="submission" date="2018-07" db="EMBL/GenBank/DDBJ databases">
        <title>Freshwater and sediment microbial communities from various areas in North America, analyzing microbe dynamics in response to fracking.</title>
        <authorList>
            <person name="Lamendella R."/>
        </authorList>
    </citation>
    <scope>NUCLEOTIDE SEQUENCE [LARGE SCALE GENOMIC DNA]</scope>
    <source>
        <strain evidence="2 3">160A</strain>
    </source>
</reference>
<dbReference type="AlphaFoldDB" id="A0A368VD70"/>
<gene>
    <name evidence="2" type="ORF">DFO77_105103</name>
</gene>
<dbReference type="InterPro" id="IPR013783">
    <property type="entry name" value="Ig-like_fold"/>
</dbReference>
<keyword evidence="1" id="KW-0732">Signal</keyword>
<dbReference type="Proteomes" id="UP000252733">
    <property type="component" value="Unassembled WGS sequence"/>
</dbReference>
<dbReference type="RefSeq" id="WP_114436630.1">
    <property type="nucleotide sequence ID" value="NZ_QPIZ01000005.1"/>
</dbReference>
<dbReference type="Gene3D" id="2.60.120.200">
    <property type="match status" value="1"/>
</dbReference>
<evidence type="ECO:0000313" key="2">
    <source>
        <dbReference type="EMBL" id="RCW37594.1"/>
    </source>
</evidence>
<dbReference type="Gene3D" id="2.60.40.10">
    <property type="entry name" value="Immunoglobulins"/>
    <property type="match status" value="1"/>
</dbReference>
<dbReference type="PROSITE" id="PS51257">
    <property type="entry name" value="PROKAR_LIPOPROTEIN"/>
    <property type="match status" value="1"/>
</dbReference>
<evidence type="ECO:0000313" key="3">
    <source>
        <dbReference type="Proteomes" id="UP000252733"/>
    </source>
</evidence>
<keyword evidence="3" id="KW-1185">Reference proteome</keyword>
<feature type="chain" id="PRO_5016612290" evidence="1">
    <location>
        <begin position="20"/>
        <end position="606"/>
    </location>
</feature>
<evidence type="ECO:0000256" key="1">
    <source>
        <dbReference type="SAM" id="SignalP"/>
    </source>
</evidence>
<proteinExistence type="predicted"/>
<feature type="signal peptide" evidence="1">
    <location>
        <begin position="1"/>
        <end position="19"/>
    </location>
</feature>